<reference evidence="1 2" key="1">
    <citation type="submission" date="2018-08" db="EMBL/GenBank/DDBJ databases">
        <title>Bacillus jemisoniae sp. nov., Bacillus chryseoplanitiae sp. nov., Bacillus resnikiae sp. nov., and Bacillus frankliniae sp. nov., isolated from Viking spacecraft and associated surfaces.</title>
        <authorList>
            <person name="Seuylemezian A."/>
            <person name="Vaishampayan P."/>
        </authorList>
    </citation>
    <scope>NUCLEOTIDE SEQUENCE [LARGE SCALE GENOMIC DNA]</scope>
    <source>
        <strain evidence="1 2">JJ-247</strain>
    </source>
</reference>
<accession>A0A398AWD3</accession>
<evidence type="ECO:0000313" key="2">
    <source>
        <dbReference type="Proteomes" id="UP000265816"/>
    </source>
</evidence>
<comment type="caution">
    <text evidence="1">The sequence shown here is derived from an EMBL/GenBank/DDBJ whole genome shotgun (WGS) entry which is preliminary data.</text>
</comment>
<proteinExistence type="predicted"/>
<gene>
    <name evidence="1" type="ORF">D1970_20180</name>
</gene>
<keyword evidence="2" id="KW-1185">Reference proteome</keyword>
<sequence length="291" mass="33484">MESEQSRKKVAEKPLLYIIHPDFNIDDFSMQGNYHHVPKRTVEDTVDIIPEEMNESGRFSIEFEFDTRDLVRDVIDVKSVADLVLEADYTEAEESRDEETTLSVKTETAGTILLQGPEFDSEGLLEDEYTIMLGPCTEQGAEIELCNKSDTEQNLELEMEKCVELENEREQEVEFDLEPEDESNIVPDTEHGTGRVPVLEGERIDFQVESVESFSHTYVEDKNNSSETVKKQILLLVRYPPVLAKPMCEIVYNKKMLRAQVISKRGNKVKLKIGRRHKIVEIDDIQDLRVL</sequence>
<dbReference type="AlphaFoldDB" id="A0A398AWD3"/>
<protein>
    <submittedName>
        <fullName evidence="1">Uncharacterized protein</fullName>
    </submittedName>
</protein>
<organism evidence="1 2">
    <name type="scientific">Mesobacillus zeae</name>
    <dbReference type="NCBI Taxonomy" id="1917180"/>
    <lineage>
        <taxon>Bacteria</taxon>
        <taxon>Bacillati</taxon>
        <taxon>Bacillota</taxon>
        <taxon>Bacilli</taxon>
        <taxon>Bacillales</taxon>
        <taxon>Bacillaceae</taxon>
        <taxon>Mesobacillus</taxon>
    </lineage>
</organism>
<name>A0A398AWD3_9BACI</name>
<dbReference type="OrthoDB" id="2876703at2"/>
<dbReference type="Proteomes" id="UP000265816">
    <property type="component" value="Unassembled WGS sequence"/>
</dbReference>
<dbReference type="EMBL" id="QWVT01000044">
    <property type="protein sequence ID" value="RID82039.1"/>
    <property type="molecule type" value="Genomic_DNA"/>
</dbReference>
<dbReference type="RefSeq" id="WP_119114652.1">
    <property type="nucleotide sequence ID" value="NZ_CBCSEO010000001.1"/>
</dbReference>
<evidence type="ECO:0000313" key="1">
    <source>
        <dbReference type="EMBL" id="RID82039.1"/>
    </source>
</evidence>